<gene>
    <name evidence="1" type="ORF">SLEP1_g6640</name>
</gene>
<reference evidence="1 2" key="1">
    <citation type="journal article" date="2021" name="Commun. Biol.">
        <title>The genome of Shorea leprosula (Dipterocarpaceae) highlights the ecological relevance of drought in aseasonal tropical rainforests.</title>
        <authorList>
            <person name="Ng K.K.S."/>
            <person name="Kobayashi M.J."/>
            <person name="Fawcett J.A."/>
            <person name="Hatakeyama M."/>
            <person name="Paape T."/>
            <person name="Ng C.H."/>
            <person name="Ang C.C."/>
            <person name="Tnah L.H."/>
            <person name="Lee C.T."/>
            <person name="Nishiyama T."/>
            <person name="Sese J."/>
            <person name="O'Brien M.J."/>
            <person name="Copetti D."/>
            <person name="Mohd Noor M.I."/>
            <person name="Ong R.C."/>
            <person name="Putra M."/>
            <person name="Sireger I.Z."/>
            <person name="Indrioko S."/>
            <person name="Kosugi Y."/>
            <person name="Izuno A."/>
            <person name="Isagi Y."/>
            <person name="Lee S.L."/>
            <person name="Shimizu K.K."/>
        </authorList>
    </citation>
    <scope>NUCLEOTIDE SEQUENCE [LARGE SCALE GENOMIC DNA]</scope>
    <source>
        <strain evidence="1">214</strain>
    </source>
</reference>
<dbReference type="Pfam" id="PF01603">
    <property type="entry name" value="B56"/>
    <property type="match status" value="1"/>
</dbReference>
<evidence type="ECO:0000313" key="2">
    <source>
        <dbReference type="Proteomes" id="UP001054252"/>
    </source>
</evidence>
<dbReference type="GO" id="GO:0000159">
    <property type="term" value="C:protein phosphatase type 2A complex"/>
    <property type="evidence" value="ECO:0007669"/>
    <property type="project" value="InterPro"/>
</dbReference>
<accession>A0AAV5HVV1</accession>
<dbReference type="EMBL" id="BPVZ01000006">
    <property type="protein sequence ID" value="GKU92993.1"/>
    <property type="molecule type" value="Genomic_DNA"/>
</dbReference>
<proteinExistence type="predicted"/>
<comment type="caution">
    <text evidence="1">The sequence shown here is derived from an EMBL/GenBank/DDBJ whole genome shotgun (WGS) entry which is preliminary data.</text>
</comment>
<organism evidence="1 2">
    <name type="scientific">Rubroshorea leprosula</name>
    <dbReference type="NCBI Taxonomy" id="152421"/>
    <lineage>
        <taxon>Eukaryota</taxon>
        <taxon>Viridiplantae</taxon>
        <taxon>Streptophyta</taxon>
        <taxon>Embryophyta</taxon>
        <taxon>Tracheophyta</taxon>
        <taxon>Spermatophyta</taxon>
        <taxon>Magnoliopsida</taxon>
        <taxon>eudicotyledons</taxon>
        <taxon>Gunneridae</taxon>
        <taxon>Pentapetalae</taxon>
        <taxon>rosids</taxon>
        <taxon>malvids</taxon>
        <taxon>Malvales</taxon>
        <taxon>Dipterocarpaceae</taxon>
        <taxon>Rubroshorea</taxon>
    </lineage>
</organism>
<dbReference type="InterPro" id="IPR011989">
    <property type="entry name" value="ARM-like"/>
</dbReference>
<dbReference type="AlphaFoldDB" id="A0AAV5HVV1"/>
<evidence type="ECO:0000313" key="1">
    <source>
        <dbReference type="EMBL" id="GKU92993.1"/>
    </source>
</evidence>
<dbReference type="InterPro" id="IPR002554">
    <property type="entry name" value="PP2A_B56"/>
</dbReference>
<dbReference type="GO" id="GO:0007165">
    <property type="term" value="P:signal transduction"/>
    <property type="evidence" value="ECO:0007669"/>
    <property type="project" value="InterPro"/>
</dbReference>
<dbReference type="Gene3D" id="1.25.10.10">
    <property type="entry name" value="Leucine-rich Repeat Variant"/>
    <property type="match status" value="1"/>
</dbReference>
<dbReference type="Proteomes" id="UP001054252">
    <property type="component" value="Unassembled WGS sequence"/>
</dbReference>
<dbReference type="GO" id="GO:0019888">
    <property type="term" value="F:protein phosphatase regulator activity"/>
    <property type="evidence" value="ECO:0007669"/>
    <property type="project" value="InterPro"/>
</dbReference>
<name>A0AAV5HVV1_9ROSI</name>
<dbReference type="SUPFAM" id="SSF48371">
    <property type="entry name" value="ARM repeat"/>
    <property type="match status" value="1"/>
</dbReference>
<dbReference type="InterPro" id="IPR016024">
    <property type="entry name" value="ARM-type_fold"/>
</dbReference>
<dbReference type="PANTHER" id="PTHR10257:SF60">
    <property type="entry name" value="SERINE_THREONINE PROTEIN PHOSPHATASE 2A 55 KDA REGULATORY SUBUNIT B' DELTA ISOFORM"/>
    <property type="match status" value="1"/>
</dbReference>
<keyword evidence="2" id="KW-1185">Reference proteome</keyword>
<sequence length="392" mass="45414">MAISRKRKADELLSSPAAVNCAPPSPDFFRSLPPRLQEQDNLDYFEAFHVKRRNVMKSPFQDTEWHRLQLDYQLLTDFVTDPRCSISFSRPVILKMLSLFESEDERERVALATLLKGIYDRFPEHRVFIRKSVYDIFYQFNCSSHSKHNGIPVLLTFLKNIVEERESVCLEDEFRVFLLRSLIPLYKSKWLVMFYPYLRNCIAEFIVKDRKIADSIMQGMLRYWPKQGSSREYFFLDAAECFLVEAKLSTDFSSSVVGLLEKIAGCLKSLQFNVAEKALSLLDVNGGLGILIKKNFKFILQIVYSGLKEVAAKHWRPKTKELALKISTALKAIDPVFYDNCYIASLFCEEDEAGMEWMALAREERWTQLEGMAAAKKEWSGLSTNFRQELCG</sequence>
<protein>
    <submittedName>
        <fullName evidence="1">Uncharacterized protein</fullName>
    </submittedName>
</protein>
<dbReference type="PANTHER" id="PTHR10257">
    <property type="entry name" value="SERINE/THREONINE PROTEIN PHOSPHATASE 2A PP2A REGULATORY SUBUNIT B"/>
    <property type="match status" value="1"/>
</dbReference>